<dbReference type="Proteomes" id="UP000029393">
    <property type="component" value="Unassembled WGS sequence"/>
</dbReference>
<reference evidence="2 3" key="1">
    <citation type="submission" date="2013-09" db="EMBL/GenBank/DDBJ databases">
        <title>Genome sequencing of Arenimonas metalli.</title>
        <authorList>
            <person name="Chen F."/>
            <person name="Wang G."/>
        </authorList>
    </citation>
    <scope>NUCLEOTIDE SEQUENCE [LARGE SCALE GENOMIC DNA]</scope>
    <source>
        <strain evidence="2 3">CF5-1</strain>
    </source>
</reference>
<dbReference type="AlphaFoldDB" id="A0A091AV18"/>
<dbReference type="Pfam" id="PF05990">
    <property type="entry name" value="DUF900"/>
    <property type="match status" value="1"/>
</dbReference>
<dbReference type="STRING" id="1384056.N787_14110"/>
<dbReference type="SUPFAM" id="SSF53474">
    <property type="entry name" value="alpha/beta-Hydrolases"/>
    <property type="match status" value="1"/>
</dbReference>
<evidence type="ECO:0000313" key="3">
    <source>
        <dbReference type="Proteomes" id="UP000029393"/>
    </source>
</evidence>
<dbReference type="PANTHER" id="PTHR36513">
    <property type="entry name" value="ABC TRANSMEMBRANE TYPE-1 DOMAIN-CONTAINING PROTEIN"/>
    <property type="match status" value="1"/>
</dbReference>
<organism evidence="2 3">
    <name type="scientific">Arenimonas metalli CF5-1</name>
    <dbReference type="NCBI Taxonomy" id="1384056"/>
    <lineage>
        <taxon>Bacteria</taxon>
        <taxon>Pseudomonadati</taxon>
        <taxon>Pseudomonadota</taxon>
        <taxon>Gammaproteobacteria</taxon>
        <taxon>Lysobacterales</taxon>
        <taxon>Lysobacteraceae</taxon>
        <taxon>Arenimonas</taxon>
    </lineage>
</organism>
<gene>
    <name evidence="2" type="ORF">N787_14110</name>
</gene>
<proteinExistence type="predicted"/>
<dbReference type="SUPFAM" id="SSF101447">
    <property type="entry name" value="Formin homology 2 domain (FH2 domain)"/>
    <property type="match status" value="1"/>
</dbReference>
<accession>A0A091AV18</accession>
<evidence type="ECO:0000256" key="1">
    <source>
        <dbReference type="SAM" id="MobiDB-lite"/>
    </source>
</evidence>
<keyword evidence="3" id="KW-1185">Reference proteome</keyword>
<feature type="region of interest" description="Disordered" evidence="1">
    <location>
        <begin position="1"/>
        <end position="103"/>
    </location>
</feature>
<dbReference type="PATRIC" id="fig|1384056.3.peg.2247"/>
<evidence type="ECO:0000313" key="2">
    <source>
        <dbReference type="EMBL" id="KFN42489.1"/>
    </source>
</evidence>
<sequence length="441" mass="47902">MLAAGCSSLPRQDGPTPAPTASAPPPVVAPPPPPPPPPPPSPEQAAQAAELAAREAAQRAESQRRAEAGRAAAEREAALRAEQEQRAARLPSRDGIPENAIDPEKNHATLRVFYATDRAAALDFANTPVADRYGVARGKLEYGVAEVSIPAAHKPGVLEAPSLWRFELTEDPSKHVVLMSLQRRSSALFFQELSQRVARSEGSNAFLFVHGYNVSFADAARRTAQMSYDLSFDGAAVFYSWPSQASLPGYTIDESNIEWSTTHIKQFLVDFAEKSTADNLYLIAHSMGNRGLTRALQALVMERPDLRGRFREIILAAPDIDAEVFRRDLAPALRQAGKRVTLYASSNDLALKASKQVHGYARAGDSGDGLIVLPGIETIDASGVDESTLAHSYFVESKPVIRDILDLMLRSLPAGRREGLVGDQHPRGTFWRFRAAQLAEP</sequence>
<dbReference type="InterPro" id="IPR029058">
    <property type="entry name" value="AB_hydrolase_fold"/>
</dbReference>
<name>A0A091AV18_9GAMM</name>
<dbReference type="EMBL" id="AVCK01000045">
    <property type="protein sequence ID" value="KFN42489.1"/>
    <property type="molecule type" value="Genomic_DNA"/>
</dbReference>
<dbReference type="Gene3D" id="3.40.50.1820">
    <property type="entry name" value="alpha/beta hydrolase"/>
    <property type="match status" value="1"/>
</dbReference>
<dbReference type="PANTHER" id="PTHR36513:SF1">
    <property type="entry name" value="TRANSMEMBRANE PROTEIN"/>
    <property type="match status" value="1"/>
</dbReference>
<feature type="compositionally biased region" description="Pro residues" evidence="1">
    <location>
        <begin position="16"/>
        <end position="42"/>
    </location>
</feature>
<protein>
    <submittedName>
        <fullName evidence="2">Uncharacterized protein</fullName>
    </submittedName>
</protein>
<dbReference type="eggNOG" id="COG4782">
    <property type="taxonomic scope" value="Bacteria"/>
</dbReference>
<comment type="caution">
    <text evidence="2">The sequence shown here is derived from an EMBL/GenBank/DDBJ whole genome shotgun (WGS) entry which is preliminary data.</text>
</comment>
<feature type="compositionally biased region" description="Basic and acidic residues" evidence="1">
    <location>
        <begin position="52"/>
        <end position="103"/>
    </location>
</feature>
<dbReference type="InterPro" id="IPR010297">
    <property type="entry name" value="DUF900_hydrolase"/>
</dbReference>